<keyword evidence="3" id="KW-1185">Reference proteome</keyword>
<proteinExistence type="predicted"/>
<dbReference type="KEGG" id="spib:G8759_33960"/>
<evidence type="ECO:0000313" key="2">
    <source>
        <dbReference type="EMBL" id="QIP17295.1"/>
    </source>
</evidence>
<reference evidence="2 3" key="1">
    <citation type="submission" date="2020-03" db="EMBL/GenBank/DDBJ databases">
        <authorList>
            <person name="Kim M.K."/>
        </authorList>
    </citation>
    <scope>NUCLEOTIDE SEQUENCE [LARGE SCALE GENOMIC DNA]</scope>
    <source>
        <strain evidence="2 3">BT328</strain>
    </source>
</reference>
<keyword evidence="1" id="KW-0472">Membrane</keyword>
<keyword evidence="1" id="KW-0812">Transmembrane</keyword>
<accession>A0A6G9AYD0</accession>
<evidence type="ECO:0000256" key="1">
    <source>
        <dbReference type="SAM" id="Phobius"/>
    </source>
</evidence>
<dbReference type="Proteomes" id="UP000501802">
    <property type="component" value="Chromosome"/>
</dbReference>
<name>A0A6G9AYD0_9BACT</name>
<gene>
    <name evidence="2" type="ORF">G8759_33960</name>
</gene>
<evidence type="ECO:0000313" key="3">
    <source>
        <dbReference type="Proteomes" id="UP000501802"/>
    </source>
</evidence>
<feature type="transmembrane region" description="Helical" evidence="1">
    <location>
        <begin position="16"/>
        <end position="43"/>
    </location>
</feature>
<protein>
    <submittedName>
        <fullName evidence="2">Uncharacterized protein</fullName>
    </submittedName>
</protein>
<sequence>MKAAYSVSLFVQGMRIALAILFGALVLVTMLILLPGFILILALSSFDQRQEILYGNEQVASIFSVDSIPSSN</sequence>
<dbReference type="RefSeq" id="WP_167218005.1">
    <property type="nucleotide sequence ID" value="NZ_CP050063.1"/>
</dbReference>
<organism evidence="2 3">
    <name type="scientific">Spirosoma aureum</name>
    <dbReference type="NCBI Taxonomy" id="2692134"/>
    <lineage>
        <taxon>Bacteria</taxon>
        <taxon>Pseudomonadati</taxon>
        <taxon>Bacteroidota</taxon>
        <taxon>Cytophagia</taxon>
        <taxon>Cytophagales</taxon>
        <taxon>Cytophagaceae</taxon>
        <taxon>Spirosoma</taxon>
    </lineage>
</organism>
<keyword evidence="1" id="KW-1133">Transmembrane helix</keyword>
<dbReference type="AlphaFoldDB" id="A0A6G9AYD0"/>
<dbReference type="EMBL" id="CP050063">
    <property type="protein sequence ID" value="QIP17295.1"/>
    <property type="molecule type" value="Genomic_DNA"/>
</dbReference>